<dbReference type="PANTHER" id="PTHR43668">
    <property type="entry name" value="ALLANTOINASE"/>
    <property type="match status" value="1"/>
</dbReference>
<dbReference type="GO" id="GO:0005737">
    <property type="term" value="C:cytoplasm"/>
    <property type="evidence" value="ECO:0007669"/>
    <property type="project" value="TreeGrafter"/>
</dbReference>
<evidence type="ECO:0000313" key="3">
    <source>
        <dbReference type="Proteomes" id="UP000018890"/>
    </source>
</evidence>
<dbReference type="Proteomes" id="UP000018890">
    <property type="component" value="Unassembled WGS sequence"/>
</dbReference>
<evidence type="ECO:0000259" key="1">
    <source>
        <dbReference type="Pfam" id="PF01979"/>
    </source>
</evidence>
<dbReference type="GO" id="GO:0006145">
    <property type="term" value="P:purine nucleobase catabolic process"/>
    <property type="evidence" value="ECO:0007669"/>
    <property type="project" value="TreeGrafter"/>
</dbReference>
<keyword evidence="3" id="KW-1185">Reference proteome</keyword>
<dbReference type="PANTHER" id="PTHR43668:SF2">
    <property type="entry name" value="ALLANTOINASE"/>
    <property type="match status" value="1"/>
</dbReference>
<dbReference type="InterPro" id="IPR011059">
    <property type="entry name" value="Metal-dep_hydrolase_composite"/>
</dbReference>
<proteinExistence type="predicted"/>
<dbReference type="STRING" id="1236970.JCM9140_3739"/>
<sequence>MNILRDVNLVVAFHSENDELILDYIEEYQRKNKVYPRAHAETRPPVTETSSTLKLLEFAYWTKAKLHIVHVSHPRTIELIDYFKSQGTNVTAETCFPYLLLNTNHLDEFGPLAKINPPLRESKDVEQMWQYLEEGKIDFVSSDHAPWKKEQKDKGRENIFLSQSGLPGVELLAPIMYDGTVAAQKMTPIQFAKVMARHPAETFQIKNKGKIKAGYDADFMIIDPHQTVKIDVKRFRSKSKFSPFNGRTLNGKITHTIVRGKVVFDGEEITVDPGYGQFVPGSAIESNVMS</sequence>
<protein>
    <submittedName>
        <fullName evidence="2">Dihydroorotase</fullName>
    </submittedName>
</protein>
<dbReference type="Pfam" id="PF01979">
    <property type="entry name" value="Amidohydro_1"/>
    <property type="match status" value="1"/>
</dbReference>
<accession>W4Q686</accession>
<comment type="caution">
    <text evidence="2">The sequence shown here is derived from an EMBL/GenBank/DDBJ whole genome shotgun (WGS) entry which is preliminary data.</text>
</comment>
<dbReference type="AlphaFoldDB" id="W4Q686"/>
<dbReference type="EMBL" id="BAUT01000056">
    <property type="protein sequence ID" value="GAE27586.1"/>
    <property type="molecule type" value="Genomic_DNA"/>
</dbReference>
<name>W4Q686_9BACI</name>
<feature type="domain" description="Amidohydrolase-related" evidence="1">
    <location>
        <begin position="5"/>
        <end position="263"/>
    </location>
</feature>
<dbReference type="Gene3D" id="3.20.20.140">
    <property type="entry name" value="Metal-dependent hydrolases"/>
    <property type="match status" value="1"/>
</dbReference>
<gene>
    <name evidence="2" type="ORF">JCM9140_3739</name>
</gene>
<reference evidence="2" key="1">
    <citation type="journal article" date="2014" name="Genome Announc.">
        <title>Draft Genome Sequences of Three Alkaliphilic Bacillus Strains, Bacillus wakoensis JCM 9140T, Bacillus akibai JCM 9157T, and Bacillus hemicellulosilyticus JCM 9152T.</title>
        <authorList>
            <person name="Yuki M."/>
            <person name="Oshima K."/>
            <person name="Suda W."/>
            <person name="Oshida Y."/>
            <person name="Kitamura K."/>
            <person name="Iida T."/>
            <person name="Hattori M."/>
            <person name="Ohkuma M."/>
        </authorList>
    </citation>
    <scope>NUCLEOTIDE SEQUENCE [LARGE SCALE GENOMIC DNA]</scope>
    <source>
        <strain evidence="2">JCM 9140</strain>
    </source>
</reference>
<dbReference type="GO" id="GO:0004038">
    <property type="term" value="F:allantoinase activity"/>
    <property type="evidence" value="ECO:0007669"/>
    <property type="project" value="TreeGrafter"/>
</dbReference>
<evidence type="ECO:0000313" key="2">
    <source>
        <dbReference type="EMBL" id="GAE27586.1"/>
    </source>
</evidence>
<dbReference type="SUPFAM" id="SSF51338">
    <property type="entry name" value="Composite domain of metallo-dependent hydrolases"/>
    <property type="match status" value="1"/>
</dbReference>
<dbReference type="InterPro" id="IPR032466">
    <property type="entry name" value="Metal_Hydrolase"/>
</dbReference>
<dbReference type="SUPFAM" id="SSF51556">
    <property type="entry name" value="Metallo-dependent hydrolases"/>
    <property type="match status" value="1"/>
</dbReference>
<dbReference type="InterPro" id="IPR050138">
    <property type="entry name" value="DHOase/Allantoinase_Hydrolase"/>
</dbReference>
<organism evidence="2 3">
    <name type="scientific">Halalkalibacter wakoensis JCM 9140</name>
    <dbReference type="NCBI Taxonomy" id="1236970"/>
    <lineage>
        <taxon>Bacteria</taxon>
        <taxon>Bacillati</taxon>
        <taxon>Bacillota</taxon>
        <taxon>Bacilli</taxon>
        <taxon>Bacillales</taxon>
        <taxon>Bacillaceae</taxon>
        <taxon>Halalkalibacter</taxon>
    </lineage>
</organism>
<dbReference type="InterPro" id="IPR006680">
    <property type="entry name" value="Amidohydro-rel"/>
</dbReference>